<dbReference type="GO" id="GO:0022857">
    <property type="term" value="F:transmembrane transporter activity"/>
    <property type="evidence" value="ECO:0007669"/>
    <property type="project" value="InterPro"/>
</dbReference>
<organism evidence="8 9">
    <name type="scientific">Paracoccus lichenicola</name>
    <dbReference type="NCBI Taxonomy" id="2665644"/>
    <lineage>
        <taxon>Bacteria</taxon>
        <taxon>Pseudomonadati</taxon>
        <taxon>Pseudomonadota</taxon>
        <taxon>Alphaproteobacteria</taxon>
        <taxon>Rhodobacterales</taxon>
        <taxon>Paracoccaceae</taxon>
        <taxon>Paracoccus</taxon>
    </lineage>
</organism>
<dbReference type="PANTHER" id="PTHR47089">
    <property type="entry name" value="ABC TRANSPORTER, PERMEASE PROTEIN"/>
    <property type="match status" value="1"/>
</dbReference>
<evidence type="ECO:0000313" key="8">
    <source>
        <dbReference type="EMBL" id="MTE01560.1"/>
    </source>
</evidence>
<feature type="compositionally biased region" description="Basic and acidic residues" evidence="6">
    <location>
        <begin position="1"/>
        <end position="13"/>
    </location>
</feature>
<feature type="compositionally biased region" description="Basic residues" evidence="6">
    <location>
        <begin position="50"/>
        <end position="62"/>
    </location>
</feature>
<evidence type="ECO:0000256" key="7">
    <source>
        <dbReference type="SAM" id="Phobius"/>
    </source>
</evidence>
<keyword evidence="5 7" id="KW-0472">Membrane</keyword>
<evidence type="ECO:0000313" key="9">
    <source>
        <dbReference type="Proteomes" id="UP000481417"/>
    </source>
</evidence>
<feature type="transmembrane region" description="Helical" evidence="7">
    <location>
        <begin position="332"/>
        <end position="350"/>
    </location>
</feature>
<keyword evidence="2" id="KW-1003">Cell membrane</keyword>
<accession>A0A6L6HTD4</accession>
<gene>
    <name evidence="8" type="ORF">GIY56_14830</name>
</gene>
<keyword evidence="3 7" id="KW-0812">Transmembrane</keyword>
<name>A0A6L6HTD4_9RHOB</name>
<comment type="subcellular location">
    <subcellularLocation>
        <location evidence="1">Cell membrane</location>
        <topology evidence="1">Multi-pass membrane protein</topology>
    </subcellularLocation>
</comment>
<sequence length="484" mass="51038">MRRSRALDRDAHRQAFGGQHPEGAAGARTGGQPPADHLQQAHPRAGFAQHRSHARAHPRNRAGRPCDGPGLDRPVRGPGPFSSRRRDAARPHGGHRRERTRCAGQGRAPDGRPARKRGRRRSRGGRRMSEAAGITPVSRLPPRSRVPVPPFVGTTLVPIVLALVAGGLVLAAIGTDPLAYYAYVLERGLLRLRGLQATLVHMIPLLILGAALIVSFRSGLWNLGIDGQYMLGMLTAGALAPHLVQAMPLAPALGLSALAGGVAGTLWALPPAWLRARHGTNEVISGLMMSLIATSLVAALVKLWLRDPASLEPQTLTLAVGDRLPMIPGTDVNVGLVLALLVVLGVHAMMTRTAAGLRFRVLGLNPAAARHAGFGGPVLAMSVLCLSGFLGGLAGSVELIGALGKMQASWNPAYGFAVVPLVFLSRFNGLALILLAFAFSVLEIGGASAATRLDVPQDFTLVLVGFVLIFLALAEYLAQRRAET</sequence>
<feature type="transmembrane region" description="Helical" evidence="7">
    <location>
        <begin position="151"/>
        <end position="174"/>
    </location>
</feature>
<dbReference type="EMBL" id="WMBT01000010">
    <property type="protein sequence ID" value="MTE01560.1"/>
    <property type="molecule type" value="Genomic_DNA"/>
</dbReference>
<dbReference type="PANTHER" id="PTHR47089:SF1">
    <property type="entry name" value="GUANOSINE ABC TRANSPORTER PERMEASE PROTEIN NUPP"/>
    <property type="match status" value="1"/>
</dbReference>
<evidence type="ECO:0000256" key="2">
    <source>
        <dbReference type="ARBA" id="ARBA00022475"/>
    </source>
</evidence>
<feature type="transmembrane region" description="Helical" evidence="7">
    <location>
        <begin position="194"/>
        <end position="216"/>
    </location>
</feature>
<feature type="compositionally biased region" description="Basic residues" evidence="6">
    <location>
        <begin position="114"/>
        <end position="126"/>
    </location>
</feature>
<feature type="transmembrane region" description="Helical" evidence="7">
    <location>
        <begin position="253"/>
        <end position="274"/>
    </location>
</feature>
<evidence type="ECO:0000256" key="3">
    <source>
        <dbReference type="ARBA" id="ARBA00022692"/>
    </source>
</evidence>
<evidence type="ECO:0000256" key="6">
    <source>
        <dbReference type="SAM" id="MobiDB-lite"/>
    </source>
</evidence>
<feature type="transmembrane region" description="Helical" evidence="7">
    <location>
        <begin position="413"/>
        <end position="439"/>
    </location>
</feature>
<evidence type="ECO:0000256" key="4">
    <source>
        <dbReference type="ARBA" id="ARBA00022989"/>
    </source>
</evidence>
<keyword evidence="9" id="KW-1185">Reference proteome</keyword>
<feature type="transmembrane region" description="Helical" evidence="7">
    <location>
        <begin position="459"/>
        <end position="478"/>
    </location>
</feature>
<dbReference type="CDD" id="cd06580">
    <property type="entry name" value="TM_PBP1_transp_TpRbsC_like"/>
    <property type="match status" value="1"/>
</dbReference>
<dbReference type="Pfam" id="PF02653">
    <property type="entry name" value="BPD_transp_2"/>
    <property type="match status" value="1"/>
</dbReference>
<reference evidence="8 9" key="1">
    <citation type="submission" date="2019-11" db="EMBL/GenBank/DDBJ databases">
        <authorList>
            <person name="Lang L."/>
        </authorList>
    </citation>
    <scope>NUCLEOTIDE SEQUENCE [LARGE SCALE GENOMIC DNA]</scope>
    <source>
        <strain evidence="8 9">YIM 132242</strain>
    </source>
</reference>
<dbReference type="Proteomes" id="UP000481417">
    <property type="component" value="Unassembled WGS sequence"/>
</dbReference>
<evidence type="ECO:0000256" key="5">
    <source>
        <dbReference type="ARBA" id="ARBA00023136"/>
    </source>
</evidence>
<keyword evidence="4 7" id="KW-1133">Transmembrane helix</keyword>
<dbReference type="GO" id="GO:0005886">
    <property type="term" value="C:plasma membrane"/>
    <property type="evidence" value="ECO:0007669"/>
    <property type="project" value="UniProtKB-SubCell"/>
</dbReference>
<feature type="region of interest" description="Disordered" evidence="6">
    <location>
        <begin position="1"/>
        <end position="138"/>
    </location>
</feature>
<dbReference type="AlphaFoldDB" id="A0A6L6HTD4"/>
<protein>
    <submittedName>
        <fullName evidence="8">ABC transporter permease</fullName>
    </submittedName>
</protein>
<proteinExistence type="predicted"/>
<evidence type="ECO:0000256" key="1">
    <source>
        <dbReference type="ARBA" id="ARBA00004651"/>
    </source>
</evidence>
<comment type="caution">
    <text evidence="8">The sequence shown here is derived from an EMBL/GenBank/DDBJ whole genome shotgun (WGS) entry which is preliminary data.</text>
</comment>
<dbReference type="InterPro" id="IPR001851">
    <property type="entry name" value="ABC_transp_permease"/>
</dbReference>
<feature type="transmembrane region" description="Helical" evidence="7">
    <location>
        <begin position="286"/>
        <end position="305"/>
    </location>
</feature>